<dbReference type="EC" id="3.1.4.46" evidence="1"/>
<dbReference type="InterPro" id="IPR030395">
    <property type="entry name" value="GP_PDE_dom"/>
</dbReference>
<organism evidence="8 9">
    <name type="scientific">[Myrmecia] bisecta</name>
    <dbReference type="NCBI Taxonomy" id="41462"/>
    <lineage>
        <taxon>Eukaryota</taxon>
        <taxon>Viridiplantae</taxon>
        <taxon>Chlorophyta</taxon>
        <taxon>core chlorophytes</taxon>
        <taxon>Trebouxiophyceae</taxon>
        <taxon>Trebouxiales</taxon>
        <taxon>Trebouxiaceae</taxon>
        <taxon>Myrmecia</taxon>
    </lineage>
</organism>
<feature type="compositionally biased region" description="Polar residues" evidence="5">
    <location>
        <begin position="680"/>
        <end position="693"/>
    </location>
</feature>
<sequence>MPFAQPVVFRVTTLPNSNVNRLNVVGSAPELGNWSLDKAVTLECAGPAGAAFPEGTLLWVSKPLEIPAARFPLEYRYVSNGHRHSPTNRPLIWDLASRRCSLTPADGAVVDSYNPTPDDSASGWVCTSGMGRFQLRVGQPPGSTEPLAKLEKAYINVPVRVQLYEAKPGDPNVPHPKPFARVSHEDLGYSEEENVPCGSLRGNEHVTFLMNSQTMEALAFRVDVISVEDGRLLARTFISPQTLEPLEGTISATLMTPDLQQAGWFQATFLVVTACDHPQNNLQDIQRRRWSSITAETLDIGHRGSGADKGKKQSVRENTLLSFTKAAVNHSDFIEFDVHVTADGEVIVHHDFDVKLTFGHETIHLGIPSLSYEQLSSTEFTQYMAAPAAQATIDMLDFQRDKHKRVLKRNMSSAEDMFRSALKPSLGSPEPVISLASPPDSHWRISDRIATLREAFRQTPPWLGFNIELKYPTNAQKAAMTWRFYSRNYFCDAILKVVFDEAKGRKVIFSTFDPDCATLMSLKQPRYPVFFLTCGGTYKQFSDPRMNSLEAALVFASSSQLQGVVTEASAILGRLDETVEKFHRAGLFLFTFGDGNNLEANYAAQKKAGVDAIIMDDVARLTKANGKKCSLFNKPIQTPAACDNVQSIEALTPGLRSLSLSRTQPNGAALRSSLAGAASHQTQSQPINMNGSR</sequence>
<dbReference type="SUPFAM" id="SSF51695">
    <property type="entry name" value="PLC-like phosphodiesterases"/>
    <property type="match status" value="1"/>
</dbReference>
<dbReference type="AlphaFoldDB" id="A0AAW1PX01"/>
<feature type="domain" description="GP-PDE" evidence="7">
    <location>
        <begin position="297"/>
        <end position="625"/>
    </location>
</feature>
<name>A0AAW1PX01_9CHLO</name>
<dbReference type="InterPro" id="IPR013784">
    <property type="entry name" value="Carb-bd-like_fold"/>
</dbReference>
<feature type="region of interest" description="Disordered" evidence="5">
    <location>
        <begin position="674"/>
        <end position="693"/>
    </location>
</feature>
<dbReference type="GO" id="GO:0008889">
    <property type="term" value="F:glycerophosphodiester phosphodiesterase activity"/>
    <property type="evidence" value="ECO:0007669"/>
    <property type="project" value="UniProtKB-EC"/>
</dbReference>
<dbReference type="GO" id="GO:0006071">
    <property type="term" value="P:glycerol metabolic process"/>
    <property type="evidence" value="ECO:0007669"/>
    <property type="project" value="UniProtKB-KW"/>
</dbReference>
<dbReference type="PANTHER" id="PTHR22958:SF1">
    <property type="entry name" value="GLYCEROPHOSPHOCHOLINE PHOSPHODIESTERASE GPCPD1"/>
    <property type="match status" value="1"/>
</dbReference>
<evidence type="ECO:0000256" key="1">
    <source>
        <dbReference type="ARBA" id="ARBA00012247"/>
    </source>
</evidence>
<evidence type="ECO:0000259" key="6">
    <source>
        <dbReference type="PROSITE" id="PS51166"/>
    </source>
</evidence>
<dbReference type="InterPro" id="IPR017946">
    <property type="entry name" value="PLC-like_Pdiesterase_TIM-brl"/>
</dbReference>
<dbReference type="PROSITE" id="PS51704">
    <property type="entry name" value="GP_PDE"/>
    <property type="match status" value="1"/>
</dbReference>
<feature type="domain" description="CBM20" evidence="6">
    <location>
        <begin position="1"/>
        <end position="120"/>
    </location>
</feature>
<evidence type="ECO:0000256" key="2">
    <source>
        <dbReference type="ARBA" id="ARBA00022798"/>
    </source>
</evidence>
<dbReference type="InterPro" id="IPR051578">
    <property type="entry name" value="GDPD"/>
</dbReference>
<dbReference type="Pfam" id="PF03009">
    <property type="entry name" value="GDPD"/>
    <property type="match status" value="1"/>
</dbReference>
<proteinExistence type="predicted"/>
<dbReference type="PROSITE" id="PS51166">
    <property type="entry name" value="CBM20"/>
    <property type="match status" value="1"/>
</dbReference>
<gene>
    <name evidence="8" type="ORF">WJX72_006486</name>
</gene>
<dbReference type="PANTHER" id="PTHR22958">
    <property type="entry name" value="GLYCEROPHOSPHORYL DIESTER PHOSPHODIESTERASE"/>
    <property type="match status" value="1"/>
</dbReference>
<keyword evidence="3" id="KW-0378">Hydrolase</keyword>
<comment type="caution">
    <text evidence="8">The sequence shown here is derived from an EMBL/GenBank/DDBJ whole genome shotgun (WGS) entry which is preliminary data.</text>
</comment>
<accession>A0AAW1PX01</accession>
<dbReference type="Pfam" id="PF00686">
    <property type="entry name" value="CBM_20"/>
    <property type="match status" value="1"/>
</dbReference>
<keyword evidence="2" id="KW-0319">Glycerol metabolism</keyword>
<evidence type="ECO:0000259" key="7">
    <source>
        <dbReference type="PROSITE" id="PS51704"/>
    </source>
</evidence>
<reference evidence="8 9" key="1">
    <citation type="journal article" date="2024" name="Nat. Commun.">
        <title>Phylogenomics reveals the evolutionary origins of lichenization in chlorophyte algae.</title>
        <authorList>
            <person name="Puginier C."/>
            <person name="Libourel C."/>
            <person name="Otte J."/>
            <person name="Skaloud P."/>
            <person name="Haon M."/>
            <person name="Grisel S."/>
            <person name="Petersen M."/>
            <person name="Berrin J.G."/>
            <person name="Delaux P.M."/>
            <person name="Dal Grande F."/>
            <person name="Keller J."/>
        </authorList>
    </citation>
    <scope>NUCLEOTIDE SEQUENCE [LARGE SCALE GENOMIC DNA]</scope>
    <source>
        <strain evidence="8 9">SAG 2043</strain>
    </source>
</reference>
<protein>
    <recommendedName>
        <fullName evidence="1">glycerophosphodiester phosphodiesterase</fullName>
        <ecNumber evidence="1">3.1.4.46</ecNumber>
    </recommendedName>
</protein>
<dbReference type="GO" id="GO:0046475">
    <property type="term" value="P:glycerophospholipid catabolic process"/>
    <property type="evidence" value="ECO:0007669"/>
    <property type="project" value="TreeGrafter"/>
</dbReference>
<evidence type="ECO:0000256" key="5">
    <source>
        <dbReference type="SAM" id="MobiDB-lite"/>
    </source>
</evidence>
<dbReference type="CDD" id="cd08572">
    <property type="entry name" value="GDPD_GDE5_like"/>
    <property type="match status" value="1"/>
</dbReference>
<dbReference type="GO" id="GO:2001070">
    <property type="term" value="F:starch binding"/>
    <property type="evidence" value="ECO:0007669"/>
    <property type="project" value="InterPro"/>
</dbReference>
<dbReference type="InterPro" id="IPR002044">
    <property type="entry name" value="CBM20"/>
</dbReference>
<dbReference type="EMBL" id="JALJOR010000007">
    <property type="protein sequence ID" value="KAK9814473.1"/>
    <property type="molecule type" value="Genomic_DNA"/>
</dbReference>
<comment type="catalytic activity">
    <reaction evidence="4">
        <text>a sn-glycero-3-phosphodiester + H2O = an alcohol + sn-glycerol 3-phosphate + H(+)</text>
        <dbReference type="Rhea" id="RHEA:12969"/>
        <dbReference type="ChEBI" id="CHEBI:15377"/>
        <dbReference type="ChEBI" id="CHEBI:15378"/>
        <dbReference type="ChEBI" id="CHEBI:30879"/>
        <dbReference type="ChEBI" id="CHEBI:57597"/>
        <dbReference type="ChEBI" id="CHEBI:83408"/>
        <dbReference type="EC" id="3.1.4.46"/>
    </reaction>
</comment>
<evidence type="ECO:0000256" key="4">
    <source>
        <dbReference type="ARBA" id="ARBA00047512"/>
    </source>
</evidence>
<evidence type="ECO:0000256" key="3">
    <source>
        <dbReference type="ARBA" id="ARBA00022801"/>
    </source>
</evidence>
<keyword evidence="9" id="KW-1185">Reference proteome</keyword>
<evidence type="ECO:0000313" key="8">
    <source>
        <dbReference type="EMBL" id="KAK9814473.1"/>
    </source>
</evidence>
<dbReference type="InterPro" id="IPR013783">
    <property type="entry name" value="Ig-like_fold"/>
</dbReference>
<dbReference type="SUPFAM" id="SSF49452">
    <property type="entry name" value="Starch-binding domain-like"/>
    <property type="match status" value="1"/>
</dbReference>
<dbReference type="Proteomes" id="UP001489004">
    <property type="component" value="Unassembled WGS sequence"/>
</dbReference>
<evidence type="ECO:0000313" key="9">
    <source>
        <dbReference type="Proteomes" id="UP001489004"/>
    </source>
</evidence>
<dbReference type="Gene3D" id="3.20.20.190">
    <property type="entry name" value="Phosphatidylinositol (PI) phosphodiesterase"/>
    <property type="match status" value="1"/>
</dbReference>
<dbReference type="Gene3D" id="2.60.40.10">
    <property type="entry name" value="Immunoglobulins"/>
    <property type="match status" value="1"/>
</dbReference>